<evidence type="ECO:0000256" key="6">
    <source>
        <dbReference type="ARBA" id="ARBA00022853"/>
    </source>
</evidence>
<keyword evidence="9" id="KW-0408">Iron</keyword>
<dbReference type="GO" id="GO:0031490">
    <property type="term" value="F:chromatin DNA binding"/>
    <property type="evidence" value="ECO:0007669"/>
    <property type="project" value="TreeGrafter"/>
</dbReference>
<reference evidence="17" key="1">
    <citation type="submission" date="2018-11" db="EMBL/GenBank/DDBJ databases">
        <authorList>
            <person name="Kim M.-S."/>
            <person name="Lee Y.-H."/>
            <person name="Lee J.-S."/>
        </authorList>
    </citation>
    <scope>NUCLEOTIDE SEQUENCE</scope>
</reference>
<dbReference type="SMART" id="SM00558">
    <property type="entry name" value="JmjC"/>
    <property type="match status" value="1"/>
</dbReference>
<evidence type="ECO:0000256" key="13">
    <source>
        <dbReference type="ARBA" id="ARBA00048695"/>
    </source>
</evidence>
<dbReference type="PROSITE" id="PS51184">
    <property type="entry name" value="JMJC"/>
    <property type="match status" value="1"/>
</dbReference>
<evidence type="ECO:0000256" key="5">
    <source>
        <dbReference type="ARBA" id="ARBA00022833"/>
    </source>
</evidence>
<keyword evidence="10" id="KW-0539">Nucleus</keyword>
<evidence type="ECO:0000259" key="16">
    <source>
        <dbReference type="PROSITE" id="PS51184"/>
    </source>
</evidence>
<organism evidence="17">
    <name type="scientific">Brachionus koreanus</name>
    <dbReference type="NCBI Taxonomy" id="1199090"/>
    <lineage>
        <taxon>Eukaryota</taxon>
        <taxon>Metazoa</taxon>
        <taxon>Spiralia</taxon>
        <taxon>Gnathifera</taxon>
        <taxon>Rotifera</taxon>
        <taxon>Eurotatoria</taxon>
        <taxon>Monogononta</taxon>
        <taxon>Pseudotrocha</taxon>
        <taxon>Ploima</taxon>
        <taxon>Brachionidae</taxon>
        <taxon>Brachionus</taxon>
    </lineage>
</organism>
<accession>A0A4Y6EQY7</accession>
<dbReference type="Gene3D" id="1.20.58.1370">
    <property type="match status" value="1"/>
</dbReference>
<dbReference type="Pfam" id="PF21322">
    <property type="entry name" value="KDM6_C-hel"/>
    <property type="match status" value="1"/>
</dbReference>
<dbReference type="InterPro" id="IPR003347">
    <property type="entry name" value="JmjC_dom"/>
</dbReference>
<evidence type="ECO:0000256" key="1">
    <source>
        <dbReference type="ARBA" id="ARBA00001954"/>
    </source>
</evidence>
<feature type="compositionally biased region" description="Low complexity" evidence="15">
    <location>
        <begin position="81"/>
        <end position="100"/>
    </location>
</feature>
<keyword evidence="6" id="KW-0156">Chromatin regulator</keyword>
<keyword evidence="7" id="KW-0223">Dioxygenase</keyword>
<comment type="subcellular location">
    <subcellularLocation>
        <location evidence="2">Nucleus</location>
    </subcellularLocation>
</comment>
<comment type="similarity">
    <text evidence="11">Belongs to the UTX family.</text>
</comment>
<proteinExistence type="evidence at transcript level"/>
<evidence type="ECO:0000256" key="8">
    <source>
        <dbReference type="ARBA" id="ARBA00023002"/>
    </source>
</evidence>
<dbReference type="Gene3D" id="1.25.40.10">
    <property type="entry name" value="Tetratricopeptide repeat domain"/>
    <property type="match status" value="2"/>
</dbReference>
<dbReference type="PROSITE" id="PS50005">
    <property type="entry name" value="TPR"/>
    <property type="match status" value="2"/>
</dbReference>
<evidence type="ECO:0000256" key="11">
    <source>
        <dbReference type="ARBA" id="ARBA00034483"/>
    </source>
</evidence>
<dbReference type="EMBL" id="MK234831">
    <property type="protein sequence ID" value="QDF21455.1"/>
    <property type="molecule type" value="mRNA"/>
</dbReference>
<keyword evidence="14" id="KW-0802">TPR repeat</keyword>
<dbReference type="Gene3D" id="2.60.120.650">
    <property type="entry name" value="Cupin"/>
    <property type="match status" value="1"/>
</dbReference>
<dbReference type="EC" id="1.14.11.68" evidence="12"/>
<dbReference type="InterPro" id="IPR046941">
    <property type="entry name" value="KDM6_GATAL_sf"/>
</dbReference>
<keyword evidence="5" id="KW-0862">Zinc</keyword>
<comment type="cofactor">
    <cofactor evidence="1">
        <name>Fe(2+)</name>
        <dbReference type="ChEBI" id="CHEBI:29033"/>
    </cofactor>
</comment>
<evidence type="ECO:0000256" key="15">
    <source>
        <dbReference type="SAM" id="MobiDB-lite"/>
    </source>
</evidence>
<keyword evidence="3" id="KW-0597">Phosphoprotein</keyword>
<evidence type="ECO:0000256" key="7">
    <source>
        <dbReference type="ARBA" id="ARBA00022964"/>
    </source>
</evidence>
<feature type="compositionally biased region" description="Low complexity" evidence="15">
    <location>
        <begin position="1"/>
        <end position="14"/>
    </location>
</feature>
<feature type="region of interest" description="Disordered" evidence="15">
    <location>
        <begin position="1"/>
        <end position="100"/>
    </location>
</feature>
<dbReference type="PANTHER" id="PTHR14017:SF1">
    <property type="entry name" value="LD02225P"/>
    <property type="match status" value="1"/>
</dbReference>
<feature type="repeat" description="TPR" evidence="14">
    <location>
        <begin position="486"/>
        <end position="519"/>
    </location>
</feature>
<evidence type="ECO:0000256" key="3">
    <source>
        <dbReference type="ARBA" id="ARBA00022553"/>
    </source>
</evidence>
<dbReference type="PANTHER" id="PTHR14017">
    <property type="entry name" value="LYSINE-SPECIFIC DEMETHYLASE"/>
    <property type="match status" value="1"/>
</dbReference>
<dbReference type="FunFam" id="1.20.58.1370:FF:000001">
    <property type="entry name" value="lysine-specific demethylase 6A isoform X2"/>
    <property type="match status" value="1"/>
</dbReference>
<dbReference type="GO" id="GO:0008168">
    <property type="term" value="F:methyltransferase activity"/>
    <property type="evidence" value="ECO:0007669"/>
    <property type="project" value="UniProtKB-KW"/>
</dbReference>
<comment type="catalytic activity">
    <reaction evidence="13">
        <text>N(6),N(6),N(6)-trimethyl-L-lysyl(27)-[histone H3] + 2 2-oxoglutarate + 2 O2 = N(6)-methyl-L-lysyl(27)-[histone H3] + 2 formaldehyde + 2 succinate + 2 CO2</text>
        <dbReference type="Rhea" id="RHEA:60224"/>
        <dbReference type="Rhea" id="RHEA-COMP:15535"/>
        <dbReference type="Rhea" id="RHEA-COMP:15544"/>
        <dbReference type="ChEBI" id="CHEBI:15379"/>
        <dbReference type="ChEBI" id="CHEBI:16526"/>
        <dbReference type="ChEBI" id="CHEBI:16810"/>
        <dbReference type="ChEBI" id="CHEBI:16842"/>
        <dbReference type="ChEBI" id="CHEBI:30031"/>
        <dbReference type="ChEBI" id="CHEBI:61929"/>
        <dbReference type="ChEBI" id="CHEBI:61961"/>
        <dbReference type="EC" id="1.14.11.68"/>
    </reaction>
</comment>
<dbReference type="Pfam" id="PF02373">
    <property type="entry name" value="JmjC"/>
    <property type="match status" value="1"/>
</dbReference>
<evidence type="ECO:0000256" key="14">
    <source>
        <dbReference type="PROSITE-ProRule" id="PRU00339"/>
    </source>
</evidence>
<evidence type="ECO:0000256" key="2">
    <source>
        <dbReference type="ARBA" id="ARBA00004123"/>
    </source>
</evidence>
<dbReference type="GO" id="GO:0000978">
    <property type="term" value="F:RNA polymerase II cis-regulatory region sequence-specific DNA binding"/>
    <property type="evidence" value="ECO:0007669"/>
    <property type="project" value="TreeGrafter"/>
</dbReference>
<sequence>MIPNQQQQQQQQQQMNANYSNQYFDTQPPSVPATSPYQGQNFSYQSKPTQYPVQPRFMPSPGPQTPINTPMPQMMPNYQRPTPTSTPASIPAQSPTSPSVATFYPQYPQYPNQYQPVQYNQIMPNQMINQMPYQEQARFGHQIIQQPPIQPHMYPAQYQPKTPLNHRINLAPPPQPSLSVQKTDSVLTDNLNVPSTNNCKPNANKCQPQPMPNPPLVNKVKCEPDEKEESLSKAIYFLINLPLTNEEEEILFDYDSRFSEKSFLCALYKDSYFQRVNEIHLRLGLIYRELNNFQQSLKHFNLALIDTLSSLASLSKNEIKFCIAHLYESNHKYIEAVEQYEDLFKSPDSTTSPNTTNQASQTDLDLSLKSKIYRQLGWLYFYSDQLAKEPSPNGPLIEYLSPFRTEFKSITASKQLGLLKLAANSKLELNRKSLQLSLEYLIKSAQLDPHQNLTWYYLGRAFTCKLSSREAFISFRNSVNNPKSNSNTWSSIGVLYYMQKQYMDSLHAFVCALKAEPKHFASWLNLGVLYEKNNQIDECLKCYKYAIRLKLAEIGLCDDQLVANLDLLSQKLDELYLAEHQHEKLYKEEFIQLVRRVRLLDQYADLLGDKILKDKYSKIQSSPNQAVLPKLADAFNLDIPHDLKQKIFEQKKAEPCIDAFRLGPFNLNSDSAFLDNSNVDQVKNLSQQQLNLLNSLESSKNSLNNEQTILLNNLKNDYLSEPKNIETKNLQNLTFNNEHVKLDTYLTNGSNLTLNKTNRNCSNSDIEAGDDEILNQRIHIGMSSTELLDTCKSFGLNGIQNQCYLKPGRLRDSICKATQNQSDLVFESSEDEESDEDESIPYSGVVEAARATAAVVDKLSPPGPSVVLESKKDCFSANLQYFCLSNAISVVRGLGSVLKLDLSLFSTKSLVETDPEHVLEVRNQRQQPSDENWEPSGRAKSWKCDSYPSYTTLLKYAKYQANSFQEAVREEKLKISAKKFRSIKFGTNLDLSDEKKWSRQIAEMSKLPPFMRFVSAGNMLTHVGYKVFGVNTMQMYLKVPGCRTPAHQENNNFCSLNLNIGPGDCEWFGVHEKYWKLVESLCEKNKVDYLNESWWPDLDELRESGVPVYRFLQRPGDLVWVNAGCVHWVQAVGWCNNVSWNVGPMVYMQYKSAMERYEWNRLKLYKSIVPMVHLSWNLARNIKITDRRLFEYVKYVLMQSLKQCQLAVNYVQNCGCELKYQARQPDEPAHYCYDCECEVFNILFVSEQPIEPAKKSHEQRVQHVVHCQACARKRNHLLDNFVILNQFSMDELRLVYDQFQLYVPGVQAVLGTLNQTT</sequence>
<dbReference type="SUPFAM" id="SSF48452">
    <property type="entry name" value="TPR-like"/>
    <property type="match status" value="2"/>
</dbReference>
<keyword evidence="17" id="KW-0808">Transferase</keyword>
<dbReference type="GO" id="GO:0044666">
    <property type="term" value="C:MLL3/4 complex"/>
    <property type="evidence" value="ECO:0007669"/>
    <property type="project" value="TreeGrafter"/>
</dbReference>
<dbReference type="InterPro" id="IPR051630">
    <property type="entry name" value="Corepressor-Demethylase"/>
</dbReference>
<dbReference type="GO" id="GO:0071558">
    <property type="term" value="F:histone H3K27me2/H3K27me3 demethylase activity"/>
    <property type="evidence" value="ECO:0007669"/>
    <property type="project" value="UniProtKB-EC"/>
</dbReference>
<dbReference type="InterPro" id="IPR011990">
    <property type="entry name" value="TPR-like_helical_dom_sf"/>
</dbReference>
<dbReference type="GO" id="GO:0046872">
    <property type="term" value="F:metal ion binding"/>
    <property type="evidence" value="ECO:0007669"/>
    <property type="project" value="UniProtKB-KW"/>
</dbReference>
<keyword evidence="17" id="KW-0489">Methyltransferase</keyword>
<evidence type="ECO:0000313" key="17">
    <source>
        <dbReference type="EMBL" id="QDF21455.1"/>
    </source>
</evidence>
<feature type="repeat" description="TPR" evidence="14">
    <location>
        <begin position="520"/>
        <end position="553"/>
    </location>
</feature>
<dbReference type="InterPro" id="IPR048562">
    <property type="entry name" value="KDM6A_B-like_C-hel"/>
</dbReference>
<name>A0A4Y6EQY7_9BILA</name>
<dbReference type="GO" id="GO:0010468">
    <property type="term" value="P:regulation of gene expression"/>
    <property type="evidence" value="ECO:0007669"/>
    <property type="project" value="TreeGrafter"/>
</dbReference>
<dbReference type="SUPFAM" id="SSF51197">
    <property type="entry name" value="Clavaminate synthase-like"/>
    <property type="match status" value="1"/>
</dbReference>
<keyword evidence="8" id="KW-0560">Oxidoreductase</keyword>
<evidence type="ECO:0000256" key="9">
    <source>
        <dbReference type="ARBA" id="ARBA00023004"/>
    </source>
</evidence>
<evidence type="ECO:0000256" key="10">
    <source>
        <dbReference type="ARBA" id="ARBA00023242"/>
    </source>
</evidence>
<dbReference type="FunFam" id="2.10.110.20:FF:000001">
    <property type="entry name" value="lysine-specific demethylase 6A isoform X2"/>
    <property type="match status" value="1"/>
</dbReference>
<dbReference type="Gene3D" id="2.10.110.20">
    <property type="match status" value="1"/>
</dbReference>
<dbReference type="SMART" id="SM00028">
    <property type="entry name" value="TPR"/>
    <property type="match status" value="3"/>
</dbReference>
<feature type="domain" description="JmjC" evidence="16">
    <location>
        <begin position="996"/>
        <end position="1159"/>
    </location>
</feature>
<dbReference type="InterPro" id="IPR019734">
    <property type="entry name" value="TPR_rpt"/>
</dbReference>
<evidence type="ECO:0000256" key="4">
    <source>
        <dbReference type="ARBA" id="ARBA00022723"/>
    </source>
</evidence>
<dbReference type="Pfam" id="PF21326">
    <property type="entry name" value="KDM6_GATAL"/>
    <property type="match status" value="1"/>
</dbReference>
<protein>
    <recommendedName>
        <fullName evidence="12">[histone H3]-trimethyl-L-lysine(27) demethylase</fullName>
        <ecNumber evidence="12">1.14.11.68</ecNumber>
    </recommendedName>
</protein>
<dbReference type="GO" id="GO:0032259">
    <property type="term" value="P:methylation"/>
    <property type="evidence" value="ECO:0007669"/>
    <property type="project" value="UniProtKB-KW"/>
</dbReference>
<keyword evidence="4" id="KW-0479">Metal-binding</keyword>
<feature type="compositionally biased region" description="Polar residues" evidence="15">
    <location>
        <begin position="15"/>
        <end position="52"/>
    </location>
</feature>
<evidence type="ECO:0000256" key="12">
    <source>
        <dbReference type="ARBA" id="ARBA00034525"/>
    </source>
</evidence>
<dbReference type="InterPro" id="IPR048560">
    <property type="entry name" value="KDM6A_B-like_GATAL"/>
</dbReference>